<dbReference type="CDD" id="cd07505">
    <property type="entry name" value="HAD_BPGM-like"/>
    <property type="match status" value="1"/>
</dbReference>
<dbReference type="InterPro" id="IPR023214">
    <property type="entry name" value="HAD_sf"/>
</dbReference>
<proteinExistence type="predicted"/>
<evidence type="ECO:0008006" key="5">
    <source>
        <dbReference type="Google" id="ProtNLM"/>
    </source>
</evidence>
<evidence type="ECO:0000256" key="1">
    <source>
        <dbReference type="ARBA" id="ARBA00001946"/>
    </source>
</evidence>
<dbReference type="InterPro" id="IPR041492">
    <property type="entry name" value="HAD_2"/>
</dbReference>
<dbReference type="Pfam" id="PF13419">
    <property type="entry name" value="HAD_2"/>
    <property type="match status" value="1"/>
</dbReference>
<dbReference type="InterPro" id="IPR023198">
    <property type="entry name" value="PGP-like_dom2"/>
</dbReference>
<sequence length="226" mass="25213">MLKAIIFDCDGVIVDSEPHHLKAFQIILEAEGIVLTEEAYYEKYLALDDKGLFEALLLAHHRPVDNKILKRLILKKMPIYKKLSEEKLFLYPGVVNFVKKAVGNYHLAIASGAFRGEIKFALDQGGIRSAFPVIVSAQDVRQGKPHPESYLTALAKLNKLLRTEPPISSSECVVIEDSLHGLQSARDAGMKCLAVCSSYPYDILEKQADRVVDNLTEIEPHDLEAL</sequence>
<dbReference type="SFLD" id="SFLDG01129">
    <property type="entry name" value="C1.5:_HAD__Beta-PGM__Phosphata"/>
    <property type="match status" value="1"/>
</dbReference>
<dbReference type="AlphaFoldDB" id="A0A3B1CSS6"/>
<evidence type="ECO:0000256" key="3">
    <source>
        <dbReference type="ARBA" id="ARBA00022842"/>
    </source>
</evidence>
<accession>A0A3B1CSS6</accession>
<dbReference type="SFLD" id="SFLDG01135">
    <property type="entry name" value="C1.5.6:_HAD__Beta-PGM__Phospha"/>
    <property type="match status" value="1"/>
</dbReference>
<reference evidence="4" key="1">
    <citation type="submission" date="2018-06" db="EMBL/GenBank/DDBJ databases">
        <authorList>
            <person name="Zhirakovskaya E."/>
        </authorList>
    </citation>
    <scope>NUCLEOTIDE SEQUENCE</scope>
</reference>
<dbReference type="SFLD" id="SFLDS00003">
    <property type="entry name" value="Haloacid_Dehalogenase"/>
    <property type="match status" value="1"/>
</dbReference>
<dbReference type="Gene3D" id="3.40.50.1000">
    <property type="entry name" value="HAD superfamily/HAD-like"/>
    <property type="match status" value="1"/>
</dbReference>
<keyword evidence="3" id="KW-0460">Magnesium</keyword>
<dbReference type="PANTHER" id="PTHR46193:SF21">
    <property type="entry name" value="SLL1138 PROTEIN"/>
    <property type="match status" value="1"/>
</dbReference>
<protein>
    <recommendedName>
        <fullName evidence="5">HAD family phosphatase</fullName>
    </recommendedName>
</protein>
<keyword evidence="2" id="KW-0479">Metal-binding</keyword>
<dbReference type="EMBL" id="UOGF01000021">
    <property type="protein sequence ID" value="VAX26964.1"/>
    <property type="molecule type" value="Genomic_DNA"/>
</dbReference>
<name>A0A3B1CSS6_9ZZZZ</name>
<comment type="cofactor">
    <cofactor evidence="1">
        <name>Mg(2+)</name>
        <dbReference type="ChEBI" id="CHEBI:18420"/>
    </cofactor>
</comment>
<dbReference type="InterPro" id="IPR006439">
    <property type="entry name" value="HAD-SF_hydro_IA"/>
</dbReference>
<organism evidence="4">
    <name type="scientific">hydrothermal vent metagenome</name>
    <dbReference type="NCBI Taxonomy" id="652676"/>
    <lineage>
        <taxon>unclassified sequences</taxon>
        <taxon>metagenomes</taxon>
        <taxon>ecological metagenomes</taxon>
    </lineage>
</organism>
<dbReference type="SUPFAM" id="SSF56784">
    <property type="entry name" value="HAD-like"/>
    <property type="match status" value="1"/>
</dbReference>
<gene>
    <name evidence="4" type="ORF">MNBD_NITROSPIRAE01-1697</name>
</gene>
<dbReference type="Gene3D" id="1.10.150.240">
    <property type="entry name" value="Putative phosphatase, domain 2"/>
    <property type="match status" value="1"/>
</dbReference>
<dbReference type="GO" id="GO:0046872">
    <property type="term" value="F:metal ion binding"/>
    <property type="evidence" value="ECO:0007669"/>
    <property type="project" value="UniProtKB-KW"/>
</dbReference>
<dbReference type="PANTHER" id="PTHR46193">
    <property type="entry name" value="6-PHOSPHOGLUCONATE PHOSPHATASE"/>
    <property type="match status" value="1"/>
</dbReference>
<dbReference type="InterPro" id="IPR036412">
    <property type="entry name" value="HAD-like_sf"/>
</dbReference>
<evidence type="ECO:0000313" key="4">
    <source>
        <dbReference type="EMBL" id="VAX26964.1"/>
    </source>
</evidence>
<evidence type="ECO:0000256" key="2">
    <source>
        <dbReference type="ARBA" id="ARBA00022723"/>
    </source>
</evidence>
<dbReference type="GO" id="GO:0003824">
    <property type="term" value="F:catalytic activity"/>
    <property type="evidence" value="ECO:0007669"/>
    <property type="project" value="UniProtKB-ARBA"/>
</dbReference>
<dbReference type="NCBIfam" id="TIGR01509">
    <property type="entry name" value="HAD-SF-IA-v3"/>
    <property type="match status" value="1"/>
</dbReference>
<dbReference type="InterPro" id="IPR051600">
    <property type="entry name" value="Beta-PGM-like"/>
</dbReference>